<dbReference type="AlphaFoldDB" id="A0A5M9JE21"/>
<dbReference type="EMBL" id="VICG01000012">
    <property type="protein sequence ID" value="KAA8566159.1"/>
    <property type="molecule type" value="Genomic_DNA"/>
</dbReference>
<gene>
    <name evidence="1" type="ORF">EYC84_008762</name>
</gene>
<dbReference type="Proteomes" id="UP000322873">
    <property type="component" value="Unassembled WGS sequence"/>
</dbReference>
<sequence>MHVIVLYSRKWITAIQQESLAPHRRDKEEFDLFATNQNPRKPQDGTTIDQLVDLEFVWHEQGLDSGTSCGALADFPAALLAQTMTSQWSAATNGKYHMGCRKVYDTTITTCGFSLTNFTDQMTTICFQPSYRDRFWLLVAVC</sequence>
<keyword evidence="2" id="KW-1185">Reference proteome</keyword>
<comment type="caution">
    <text evidence="1">The sequence shown here is derived from an EMBL/GenBank/DDBJ whole genome shotgun (WGS) entry which is preliminary data.</text>
</comment>
<evidence type="ECO:0000313" key="1">
    <source>
        <dbReference type="EMBL" id="KAA8566159.1"/>
    </source>
</evidence>
<accession>A0A5M9JE21</accession>
<organism evidence="1 2">
    <name type="scientific">Monilinia fructicola</name>
    <name type="common">Brown rot fungus</name>
    <name type="synonym">Ciboria fructicola</name>
    <dbReference type="NCBI Taxonomy" id="38448"/>
    <lineage>
        <taxon>Eukaryota</taxon>
        <taxon>Fungi</taxon>
        <taxon>Dikarya</taxon>
        <taxon>Ascomycota</taxon>
        <taxon>Pezizomycotina</taxon>
        <taxon>Leotiomycetes</taxon>
        <taxon>Helotiales</taxon>
        <taxon>Sclerotiniaceae</taxon>
        <taxon>Monilinia</taxon>
    </lineage>
</organism>
<evidence type="ECO:0000313" key="2">
    <source>
        <dbReference type="Proteomes" id="UP000322873"/>
    </source>
</evidence>
<reference evidence="1 2" key="1">
    <citation type="submission" date="2019-06" db="EMBL/GenBank/DDBJ databases">
        <title>Genome Sequence of the Brown Rot Fungal Pathogen Monilinia fructicola.</title>
        <authorList>
            <person name="De Miccolis Angelini R.M."/>
            <person name="Landi L."/>
            <person name="Abate D."/>
            <person name="Pollastro S."/>
            <person name="Romanazzi G."/>
            <person name="Faretra F."/>
        </authorList>
    </citation>
    <scope>NUCLEOTIDE SEQUENCE [LARGE SCALE GENOMIC DNA]</scope>
    <source>
        <strain evidence="1 2">Mfrc123</strain>
    </source>
</reference>
<proteinExistence type="predicted"/>
<protein>
    <submittedName>
        <fullName evidence="1">Uncharacterized protein</fullName>
    </submittedName>
</protein>
<name>A0A5M9JE21_MONFR</name>